<evidence type="ECO:0000256" key="2">
    <source>
        <dbReference type="ARBA" id="ARBA00022475"/>
    </source>
</evidence>
<evidence type="ECO:0000256" key="6">
    <source>
        <dbReference type="SAM" id="Phobius"/>
    </source>
</evidence>
<evidence type="ECO:0000256" key="1">
    <source>
        <dbReference type="ARBA" id="ARBA00004651"/>
    </source>
</evidence>
<feature type="transmembrane region" description="Helical" evidence="6">
    <location>
        <begin position="16"/>
        <end position="33"/>
    </location>
</feature>
<feature type="transmembrane region" description="Helical" evidence="6">
    <location>
        <begin position="341"/>
        <end position="361"/>
    </location>
</feature>
<evidence type="ECO:0000256" key="5">
    <source>
        <dbReference type="ARBA" id="ARBA00023136"/>
    </source>
</evidence>
<feature type="transmembrane region" description="Helical" evidence="6">
    <location>
        <begin position="53"/>
        <end position="81"/>
    </location>
</feature>
<feature type="transmembrane region" description="Helical" evidence="6">
    <location>
        <begin position="313"/>
        <end position="334"/>
    </location>
</feature>
<accession>A0AAE3NSA9</accession>
<comment type="caution">
    <text evidence="7">The sequence shown here is derived from an EMBL/GenBank/DDBJ whole genome shotgun (WGS) entry which is preliminary data.</text>
</comment>
<name>A0AAE3NSA9_9RHOB</name>
<sequence>MIRHRSPMIRLLSQRALRLILGLLVLIEAIFIADTFTSTLEGVIRLGGTAFDLLRVLILGSPEVIAFALPIVLFLGLYFAVTQARDANELVICAAASEPWQRIPRLALTLGTLGFALSLLISGLITPLSNYALRLTYGELQARLLVEQLTSPAREAVLREFDGRAVIATPPSDPETAPEAARGGLFVFRPGGGGRWTASIADNWSVEGPDDNGVFRIRLEDFREYRGRAGAAPTAETGPRISSQLPSALQFAQINVENFEIDFTVEDILAARDQVRAFGERYLFDEDGPLAGPERVLSDGRTVAAPTRAFGEMLARALLCLVAASVALAAAVWSGTRQGRFAALPAGLIAVLACDVAARAILGEAAALGYPRFWPAAAAIAALGMAPALGYVWTRGELIVAPPRSTR</sequence>
<organism evidence="7 8">
    <name type="scientific">Psychromarinibacter sediminicola</name>
    <dbReference type="NCBI Taxonomy" id="3033385"/>
    <lineage>
        <taxon>Bacteria</taxon>
        <taxon>Pseudomonadati</taxon>
        <taxon>Pseudomonadota</taxon>
        <taxon>Alphaproteobacteria</taxon>
        <taxon>Rhodobacterales</taxon>
        <taxon>Paracoccaceae</taxon>
        <taxon>Psychromarinibacter</taxon>
    </lineage>
</organism>
<evidence type="ECO:0000256" key="3">
    <source>
        <dbReference type="ARBA" id="ARBA00022692"/>
    </source>
</evidence>
<keyword evidence="5 6" id="KW-0472">Membrane</keyword>
<keyword evidence="8" id="KW-1185">Reference proteome</keyword>
<keyword evidence="3 6" id="KW-0812">Transmembrane</keyword>
<evidence type="ECO:0000313" key="8">
    <source>
        <dbReference type="Proteomes" id="UP001220964"/>
    </source>
</evidence>
<dbReference type="Pfam" id="PF03739">
    <property type="entry name" value="LptF_LptG"/>
    <property type="match status" value="1"/>
</dbReference>
<feature type="transmembrane region" description="Helical" evidence="6">
    <location>
        <begin position="373"/>
        <end position="394"/>
    </location>
</feature>
<dbReference type="Proteomes" id="UP001220964">
    <property type="component" value="Unassembled WGS sequence"/>
</dbReference>
<dbReference type="InterPro" id="IPR005495">
    <property type="entry name" value="LptG/LptF_permease"/>
</dbReference>
<dbReference type="AlphaFoldDB" id="A0AAE3NSA9"/>
<dbReference type="EMBL" id="JARGYC010000008">
    <property type="protein sequence ID" value="MDF0600030.1"/>
    <property type="molecule type" value="Genomic_DNA"/>
</dbReference>
<evidence type="ECO:0000313" key="7">
    <source>
        <dbReference type="EMBL" id="MDF0600030.1"/>
    </source>
</evidence>
<keyword evidence="2" id="KW-1003">Cell membrane</keyword>
<evidence type="ECO:0000256" key="4">
    <source>
        <dbReference type="ARBA" id="ARBA00022989"/>
    </source>
</evidence>
<comment type="subcellular location">
    <subcellularLocation>
        <location evidence="1">Cell membrane</location>
        <topology evidence="1">Multi-pass membrane protein</topology>
    </subcellularLocation>
</comment>
<proteinExistence type="predicted"/>
<feature type="transmembrane region" description="Helical" evidence="6">
    <location>
        <begin position="106"/>
        <end position="125"/>
    </location>
</feature>
<reference evidence="7" key="1">
    <citation type="submission" date="2023-03" db="EMBL/GenBank/DDBJ databases">
        <title>Multiphase analysis and comparison of six strains from genera Psychromarinibacter, Lutimaribacter, and Maritimibacter, including a novel species: Psychromarinibacter sediminicola sp. nov.</title>
        <authorList>
            <person name="Wang Y.-H."/>
            <person name="Ye M.-Q."/>
            <person name="Du Z.-J."/>
        </authorList>
    </citation>
    <scope>NUCLEOTIDE SEQUENCE</scope>
    <source>
        <strain evidence="7">C21-152</strain>
    </source>
</reference>
<dbReference type="RefSeq" id="WP_275566174.1">
    <property type="nucleotide sequence ID" value="NZ_JARGYC010000008.1"/>
</dbReference>
<dbReference type="GO" id="GO:0005886">
    <property type="term" value="C:plasma membrane"/>
    <property type="evidence" value="ECO:0007669"/>
    <property type="project" value="UniProtKB-SubCell"/>
</dbReference>
<gene>
    <name evidence="7" type="ORF">P1J78_04730</name>
</gene>
<protein>
    <submittedName>
        <fullName evidence="7">LptF/LptG family permease</fullName>
    </submittedName>
</protein>
<keyword evidence="4 6" id="KW-1133">Transmembrane helix</keyword>